<keyword evidence="1" id="KW-0812">Transmembrane</keyword>
<dbReference type="RefSeq" id="WP_009569274.1">
    <property type="nucleotide sequence ID" value="NZ_AP025160.1"/>
</dbReference>
<protein>
    <recommendedName>
        <fullName evidence="2">DUF6868 domain-containing protein</fullName>
    </recommendedName>
</protein>
<reference evidence="3 4" key="1">
    <citation type="submission" date="2018-06" db="EMBL/GenBank/DDBJ databases">
        <title>Draft sequence of Acidithiobacillus ferrooxidans CCM 4253.</title>
        <authorList>
            <person name="Moya-Beltran A."/>
            <person name="Castro M."/>
            <person name="Covarrubias P.C."/>
            <person name="Issotta F."/>
            <person name="Janiczek O."/>
            <person name="Mandl M."/>
            <person name="Kucera J."/>
            <person name="Quatrini R."/>
        </authorList>
    </citation>
    <scope>NUCLEOTIDE SEQUENCE [LARGE SCALE GENOMIC DNA]</scope>
    <source>
        <strain evidence="3 4">CCM 4253</strain>
    </source>
</reference>
<dbReference type="Proteomes" id="UP000248886">
    <property type="component" value="Unassembled WGS sequence"/>
</dbReference>
<dbReference type="OrthoDB" id="5472096at2"/>
<organism evidence="3 4">
    <name type="scientific">Acidithiobacillus ferrooxidans</name>
    <name type="common">Thiobacillus ferrooxidans</name>
    <dbReference type="NCBI Taxonomy" id="920"/>
    <lineage>
        <taxon>Bacteria</taxon>
        <taxon>Pseudomonadati</taxon>
        <taxon>Pseudomonadota</taxon>
        <taxon>Acidithiobacillia</taxon>
        <taxon>Acidithiobacillales</taxon>
        <taxon>Acidithiobacillaceae</taxon>
        <taxon>Acidithiobacillus</taxon>
    </lineage>
</organism>
<evidence type="ECO:0000256" key="1">
    <source>
        <dbReference type="SAM" id="Phobius"/>
    </source>
</evidence>
<dbReference type="OMA" id="FFMWCTI"/>
<keyword evidence="1" id="KW-0472">Membrane</keyword>
<keyword evidence="1" id="KW-1133">Transmembrane helix</keyword>
<evidence type="ECO:0000313" key="4">
    <source>
        <dbReference type="Proteomes" id="UP000248886"/>
    </source>
</evidence>
<proteinExistence type="predicted"/>
<evidence type="ECO:0000259" key="2">
    <source>
        <dbReference type="Pfam" id="PF21742"/>
    </source>
</evidence>
<gene>
    <name evidence="3" type="ORF">DN052_07470</name>
</gene>
<dbReference type="GeneID" id="65279533"/>
<dbReference type="AlphaFoldDB" id="A0A2W1K705"/>
<dbReference type="EMBL" id="QKQP01000001">
    <property type="protein sequence ID" value="PZD82826.1"/>
    <property type="molecule type" value="Genomic_DNA"/>
</dbReference>
<feature type="transmembrane region" description="Helical" evidence="1">
    <location>
        <begin position="12"/>
        <end position="33"/>
    </location>
</feature>
<feature type="domain" description="DUF6868" evidence="2">
    <location>
        <begin position="4"/>
        <end position="80"/>
    </location>
</feature>
<sequence>MTVLEQVQEILVWCTVINYVVLIVWFAAFTGAHDWLYQLHHRWFQLSPEHFDAIHYAGMAVYKIGILIFNLVPMVACLLIS</sequence>
<dbReference type="Pfam" id="PF21742">
    <property type="entry name" value="DUF6868"/>
    <property type="match status" value="1"/>
</dbReference>
<name>A0A2W1K705_ACIFR</name>
<comment type="caution">
    <text evidence="3">The sequence shown here is derived from an EMBL/GenBank/DDBJ whole genome shotgun (WGS) entry which is preliminary data.</text>
</comment>
<feature type="transmembrane region" description="Helical" evidence="1">
    <location>
        <begin position="53"/>
        <end position="80"/>
    </location>
</feature>
<evidence type="ECO:0000313" key="3">
    <source>
        <dbReference type="EMBL" id="PZD82826.1"/>
    </source>
</evidence>
<accession>A0A2W1K705</accession>
<dbReference type="InterPro" id="IPR049220">
    <property type="entry name" value="DUF6868"/>
</dbReference>